<evidence type="ECO:0000256" key="5">
    <source>
        <dbReference type="PIRSR" id="PIRSR009283-1"/>
    </source>
</evidence>
<feature type="binding site" evidence="5">
    <location>
        <position position="325"/>
    </location>
    <ligand>
        <name>Fe cation</name>
        <dbReference type="ChEBI" id="CHEBI:24875"/>
    </ligand>
</feature>
<organism evidence="7 8">
    <name type="scientific">Abyssibacter profundi</name>
    <dbReference type="NCBI Taxonomy" id="2182787"/>
    <lineage>
        <taxon>Bacteria</taxon>
        <taxon>Pseudomonadati</taxon>
        <taxon>Pseudomonadota</taxon>
        <taxon>Gammaproteobacteria</taxon>
        <taxon>Chromatiales</taxon>
        <taxon>Oceanococcaceae</taxon>
        <taxon>Abyssibacter</taxon>
    </lineage>
</organism>
<dbReference type="Pfam" id="PF00903">
    <property type="entry name" value="Glyoxalase"/>
    <property type="match status" value="1"/>
</dbReference>
<feature type="domain" description="VOC" evidence="6">
    <location>
        <begin position="164"/>
        <end position="316"/>
    </location>
</feature>
<name>A0A363ULI3_9GAMM</name>
<dbReference type="GO" id="GO:0046872">
    <property type="term" value="F:metal ion binding"/>
    <property type="evidence" value="ECO:0007669"/>
    <property type="project" value="UniProtKB-KW"/>
</dbReference>
<dbReference type="PIRSF" id="PIRSF009283">
    <property type="entry name" value="HPP_dOase"/>
    <property type="match status" value="1"/>
</dbReference>
<feature type="domain" description="VOC" evidence="6">
    <location>
        <begin position="15"/>
        <end position="135"/>
    </location>
</feature>
<feature type="binding site" evidence="5">
    <location>
        <position position="245"/>
    </location>
    <ligand>
        <name>Fe cation</name>
        <dbReference type="ChEBI" id="CHEBI:24875"/>
    </ligand>
</feature>
<dbReference type="CDD" id="cd07250">
    <property type="entry name" value="HPPD_C_like"/>
    <property type="match status" value="1"/>
</dbReference>
<proteinExistence type="inferred from homology"/>
<keyword evidence="7" id="KW-0670">Pyruvate</keyword>
<evidence type="ECO:0000259" key="6">
    <source>
        <dbReference type="PROSITE" id="PS51819"/>
    </source>
</evidence>
<reference evidence="7 8" key="1">
    <citation type="submission" date="2018-05" db="EMBL/GenBank/DDBJ databases">
        <title>Abyssibacter profundi OUC007T gen. nov., sp. nov, a marine bacterium isolated from seawater of the Mariana Trench.</title>
        <authorList>
            <person name="Zhou S."/>
        </authorList>
    </citation>
    <scope>NUCLEOTIDE SEQUENCE [LARGE SCALE GENOMIC DNA]</scope>
    <source>
        <strain evidence="7 8">OUC007</strain>
    </source>
</reference>
<accession>A0A363ULI3</accession>
<evidence type="ECO:0000256" key="1">
    <source>
        <dbReference type="ARBA" id="ARBA00005877"/>
    </source>
</evidence>
<dbReference type="InterPro" id="IPR029068">
    <property type="entry name" value="Glyas_Bleomycin-R_OHBP_Dase"/>
</dbReference>
<keyword evidence="4 5" id="KW-0408">Iron</keyword>
<dbReference type="FunFam" id="3.10.180.10:FF:000018">
    <property type="entry name" value="4-hydroxyphenylpyruvate dioxygenase"/>
    <property type="match status" value="1"/>
</dbReference>
<evidence type="ECO:0000256" key="4">
    <source>
        <dbReference type="ARBA" id="ARBA00023004"/>
    </source>
</evidence>
<keyword evidence="3" id="KW-0677">Repeat</keyword>
<dbReference type="InterPro" id="IPR041735">
    <property type="entry name" value="4OHPhenylPyrv_dOase_C"/>
</dbReference>
<dbReference type="Proteomes" id="UP000251800">
    <property type="component" value="Unassembled WGS sequence"/>
</dbReference>
<dbReference type="EMBL" id="QEQK01000006">
    <property type="protein sequence ID" value="PWN56267.1"/>
    <property type="molecule type" value="Genomic_DNA"/>
</dbReference>
<comment type="cofactor">
    <cofactor evidence="5">
        <name>Fe cation</name>
        <dbReference type="ChEBI" id="CHEBI:24875"/>
    </cofactor>
    <text evidence="5">Binds 1 Fe cation per subunit.</text>
</comment>
<protein>
    <submittedName>
        <fullName evidence="7">4-hydroxyphenylpyruvate dioxygenase</fullName>
    </submittedName>
</protein>
<dbReference type="InterPro" id="IPR041736">
    <property type="entry name" value="4OHPhenylPyrv_dOase_N"/>
</dbReference>
<dbReference type="SUPFAM" id="SSF54593">
    <property type="entry name" value="Glyoxalase/Bleomycin resistance protein/Dihydroxybiphenyl dioxygenase"/>
    <property type="match status" value="1"/>
</dbReference>
<dbReference type="AlphaFoldDB" id="A0A363ULI3"/>
<dbReference type="GO" id="GO:0003868">
    <property type="term" value="F:4-hydroxyphenylpyruvate dioxygenase activity"/>
    <property type="evidence" value="ECO:0007669"/>
    <property type="project" value="InterPro"/>
</dbReference>
<dbReference type="PANTHER" id="PTHR11959">
    <property type="entry name" value="4-HYDROXYPHENYLPYRUVATE DIOXYGENASE"/>
    <property type="match status" value="1"/>
</dbReference>
<dbReference type="InterPro" id="IPR005956">
    <property type="entry name" value="4OHPhenylPyrv_dOase"/>
</dbReference>
<evidence type="ECO:0000313" key="7">
    <source>
        <dbReference type="EMBL" id="PWN56267.1"/>
    </source>
</evidence>
<dbReference type="PROSITE" id="PS51819">
    <property type="entry name" value="VOC"/>
    <property type="match status" value="2"/>
</dbReference>
<evidence type="ECO:0000256" key="3">
    <source>
        <dbReference type="ARBA" id="ARBA00022737"/>
    </source>
</evidence>
<dbReference type="GO" id="GO:0006572">
    <property type="term" value="P:L-tyrosine catabolic process"/>
    <property type="evidence" value="ECO:0007669"/>
    <property type="project" value="TreeGrafter"/>
</dbReference>
<comment type="caution">
    <text evidence="7">The sequence shown here is derived from an EMBL/GenBank/DDBJ whole genome shotgun (WGS) entry which is preliminary data.</text>
</comment>
<keyword evidence="8" id="KW-1185">Reference proteome</keyword>
<keyword evidence="7" id="KW-0560">Oxidoreductase</keyword>
<feature type="binding site" evidence="5">
    <location>
        <position position="167"/>
    </location>
    <ligand>
        <name>Fe cation</name>
        <dbReference type="ChEBI" id="CHEBI:24875"/>
    </ligand>
</feature>
<dbReference type="FunFam" id="3.10.180.10:FF:000007">
    <property type="entry name" value="4-hydroxyphenylpyruvate dioxygenase"/>
    <property type="match status" value="1"/>
</dbReference>
<gene>
    <name evidence="7" type="primary">hppD</name>
    <name evidence="7" type="ORF">DEH80_08345</name>
</gene>
<dbReference type="Gene3D" id="3.10.180.10">
    <property type="entry name" value="2,3-Dihydroxybiphenyl 1,2-Dioxygenase, domain 1"/>
    <property type="match status" value="2"/>
</dbReference>
<dbReference type="PANTHER" id="PTHR11959:SF1">
    <property type="entry name" value="4-HYDROXYPHENYLPYRUVATE DIOXYGENASE"/>
    <property type="match status" value="1"/>
</dbReference>
<evidence type="ECO:0000256" key="2">
    <source>
        <dbReference type="ARBA" id="ARBA00022723"/>
    </source>
</evidence>
<keyword evidence="2 5" id="KW-0479">Metal-binding</keyword>
<sequence>MSKTADSINPLGTDGFEFVEYTAPTPEGIEQLHALFRSLGFKAIAKHRSKDVTLYRQGDINFLVNATPYTHFAAFARAHGPCACAMAFRVKDAKAAFEHAVAQGAVPFEAPTGFMELKIPAVYGIGDSILYFVDRYGSHTIYDVDFEPLPGVEDQHPSGVGLKLLDHLTHNVNRGNMDVWSGFYERIGNFREIRYFDIEGKLTGLFSRAMTSPCGKIRIPINESSDDKSQIEEFLREYNGEGIQHIALATDDIYATVEALKAAGTEFMDTPDTYYEKVDERVAGHGEDVSRLQRLKILIDGAPTENDGILLQIFTQTVIGPIFFEIIQRKGNEGFGEGNFKALFESIEEDQVRRGVIQTES</sequence>
<dbReference type="CDD" id="cd08342">
    <property type="entry name" value="HPPD_N_like"/>
    <property type="match status" value="1"/>
</dbReference>
<keyword evidence="7" id="KW-0223">Dioxygenase</keyword>
<dbReference type="Pfam" id="PF14696">
    <property type="entry name" value="Glyoxalase_5"/>
    <property type="match status" value="1"/>
</dbReference>
<evidence type="ECO:0000313" key="8">
    <source>
        <dbReference type="Proteomes" id="UP000251800"/>
    </source>
</evidence>
<dbReference type="InterPro" id="IPR004360">
    <property type="entry name" value="Glyas_Fos-R_dOase_dom"/>
</dbReference>
<dbReference type="InterPro" id="IPR037523">
    <property type="entry name" value="VOC_core"/>
</dbReference>
<dbReference type="OrthoDB" id="9780241at2"/>
<dbReference type="NCBIfam" id="TIGR01263">
    <property type="entry name" value="4HPPD"/>
    <property type="match status" value="1"/>
</dbReference>
<comment type="similarity">
    <text evidence="1">Belongs to the 4HPPD family.</text>
</comment>